<keyword evidence="1" id="KW-0472">Membrane</keyword>
<feature type="transmembrane region" description="Helical" evidence="1">
    <location>
        <begin position="46"/>
        <end position="67"/>
    </location>
</feature>
<protein>
    <recommendedName>
        <fullName evidence="4">MFS transporter</fullName>
    </recommendedName>
</protein>
<dbReference type="AlphaFoldDB" id="A0A6M1T582"/>
<reference evidence="2 3" key="1">
    <citation type="submission" date="2020-02" db="EMBL/GenBank/DDBJ databases">
        <title>Aliifodinibius halophilus 2W32, complete genome.</title>
        <authorList>
            <person name="Li Y."/>
            <person name="Wu S."/>
        </authorList>
    </citation>
    <scope>NUCLEOTIDE SEQUENCE [LARGE SCALE GENOMIC DNA]</scope>
    <source>
        <strain evidence="2 3">2W32</strain>
    </source>
</reference>
<dbReference type="Proteomes" id="UP000479132">
    <property type="component" value="Unassembled WGS sequence"/>
</dbReference>
<feature type="transmembrane region" description="Helical" evidence="1">
    <location>
        <begin position="104"/>
        <end position="122"/>
    </location>
</feature>
<name>A0A6M1T582_9BACT</name>
<keyword evidence="3" id="KW-1185">Reference proteome</keyword>
<proteinExistence type="predicted"/>
<evidence type="ECO:0000256" key="1">
    <source>
        <dbReference type="SAM" id="Phobius"/>
    </source>
</evidence>
<keyword evidence="1" id="KW-0812">Transmembrane</keyword>
<gene>
    <name evidence="2" type="ORF">G3569_01990</name>
</gene>
<comment type="caution">
    <text evidence="2">The sequence shown here is derived from an EMBL/GenBank/DDBJ whole genome shotgun (WGS) entry which is preliminary data.</text>
</comment>
<evidence type="ECO:0000313" key="2">
    <source>
        <dbReference type="EMBL" id="NGP87111.1"/>
    </source>
</evidence>
<keyword evidence="1" id="KW-1133">Transmembrane helix</keyword>
<evidence type="ECO:0008006" key="4">
    <source>
        <dbReference type="Google" id="ProtNLM"/>
    </source>
</evidence>
<feature type="transmembrane region" description="Helical" evidence="1">
    <location>
        <begin position="79"/>
        <end position="98"/>
    </location>
</feature>
<sequence length="138" mass="14812">MNKDLLKSIGTVIAGILITVIFSNGTDFVLEWLGVFPAIGQAEFDAWMFILAIIYRTIYSATAGYLVAALAPNRPMRHVIILGIIGTIAATLGVLASISKGFVVWYPIVLAVLAFPSVWVGGKMNVTAKQSLTPEEVT</sequence>
<feature type="transmembrane region" description="Helical" evidence="1">
    <location>
        <begin position="12"/>
        <end position="34"/>
    </location>
</feature>
<dbReference type="RefSeq" id="WP_165265573.1">
    <property type="nucleotide sequence ID" value="NZ_JAALLS010000002.1"/>
</dbReference>
<dbReference type="EMBL" id="JAALLS010000002">
    <property type="protein sequence ID" value="NGP87111.1"/>
    <property type="molecule type" value="Genomic_DNA"/>
</dbReference>
<organism evidence="2 3">
    <name type="scientific">Fodinibius halophilus</name>
    <dbReference type="NCBI Taxonomy" id="1736908"/>
    <lineage>
        <taxon>Bacteria</taxon>
        <taxon>Pseudomonadati</taxon>
        <taxon>Balneolota</taxon>
        <taxon>Balneolia</taxon>
        <taxon>Balneolales</taxon>
        <taxon>Balneolaceae</taxon>
        <taxon>Fodinibius</taxon>
    </lineage>
</organism>
<evidence type="ECO:0000313" key="3">
    <source>
        <dbReference type="Proteomes" id="UP000479132"/>
    </source>
</evidence>
<accession>A0A6M1T582</accession>